<evidence type="ECO:0000313" key="2">
    <source>
        <dbReference type="Proteomes" id="UP001457282"/>
    </source>
</evidence>
<keyword evidence="2" id="KW-1185">Reference proteome</keyword>
<evidence type="ECO:0000313" key="1">
    <source>
        <dbReference type="EMBL" id="KAK9927140.1"/>
    </source>
</evidence>
<gene>
    <name evidence="1" type="ORF">M0R45_024340</name>
</gene>
<organism evidence="1 2">
    <name type="scientific">Rubus argutus</name>
    <name type="common">Southern blackberry</name>
    <dbReference type="NCBI Taxonomy" id="59490"/>
    <lineage>
        <taxon>Eukaryota</taxon>
        <taxon>Viridiplantae</taxon>
        <taxon>Streptophyta</taxon>
        <taxon>Embryophyta</taxon>
        <taxon>Tracheophyta</taxon>
        <taxon>Spermatophyta</taxon>
        <taxon>Magnoliopsida</taxon>
        <taxon>eudicotyledons</taxon>
        <taxon>Gunneridae</taxon>
        <taxon>Pentapetalae</taxon>
        <taxon>rosids</taxon>
        <taxon>fabids</taxon>
        <taxon>Rosales</taxon>
        <taxon>Rosaceae</taxon>
        <taxon>Rosoideae</taxon>
        <taxon>Rosoideae incertae sedis</taxon>
        <taxon>Rubus</taxon>
    </lineage>
</organism>
<dbReference type="EMBL" id="JBEDUW010000005">
    <property type="protein sequence ID" value="KAK9927140.1"/>
    <property type="molecule type" value="Genomic_DNA"/>
</dbReference>
<accession>A0AAW1WQV5</accession>
<reference evidence="1 2" key="1">
    <citation type="journal article" date="2023" name="G3 (Bethesda)">
        <title>A chromosome-length genome assembly and annotation of blackberry (Rubus argutus, cv. 'Hillquist').</title>
        <authorList>
            <person name="Bruna T."/>
            <person name="Aryal R."/>
            <person name="Dudchenko O."/>
            <person name="Sargent D.J."/>
            <person name="Mead D."/>
            <person name="Buti M."/>
            <person name="Cavallini A."/>
            <person name="Hytonen T."/>
            <person name="Andres J."/>
            <person name="Pham M."/>
            <person name="Weisz D."/>
            <person name="Mascagni F."/>
            <person name="Usai G."/>
            <person name="Natali L."/>
            <person name="Bassil N."/>
            <person name="Fernandez G.E."/>
            <person name="Lomsadze A."/>
            <person name="Armour M."/>
            <person name="Olukolu B."/>
            <person name="Poorten T."/>
            <person name="Britton C."/>
            <person name="Davik J."/>
            <person name="Ashrafi H."/>
            <person name="Aiden E.L."/>
            <person name="Borodovsky M."/>
            <person name="Worthington M."/>
        </authorList>
    </citation>
    <scope>NUCLEOTIDE SEQUENCE [LARGE SCALE GENOMIC DNA]</scope>
    <source>
        <strain evidence="1">PI 553951</strain>
    </source>
</reference>
<dbReference type="Pfam" id="PF07893">
    <property type="entry name" value="DUF1668"/>
    <property type="match status" value="1"/>
</dbReference>
<dbReference type="InterPro" id="IPR012871">
    <property type="entry name" value="DUF1668_ORYSA"/>
</dbReference>
<dbReference type="Proteomes" id="UP001457282">
    <property type="component" value="Unassembled WGS sequence"/>
</dbReference>
<sequence>MEKKGSSESEIPIAARQSIRSGVYMCFQVMKTDKSPRWIIQALNLSHLSAPDPWSRVQGFLRQVLYTSPDLKLPSRPGCGVFGSKIVFGGGQYIPEARLCAPPIEVSKEIFEFESDASEPKIKRSENEFLSGKCQTMLMTLADGKLYALSSPQVQYVDHREEYMPAFEVFDATKKIWLPLPQPPFERLATKRLATKFWNFDLCYATFENTILLSTPNACMYRFDATNPAKGWTKHSETPLPCTLGSPLVLKHSDDNYIMFAYHTSLDSILGVYLMSSPGYALRHIASLVVLPPQLHLKLPPKFFPVDRYSIVHLGGRIVCLVLAKFIPSAHDCGFCPAYCMAGRNCYGYVKEKMRIFVVTFEYFLSPDFLTMDFNILDSHLLGFDTNEYGDLQSSSGYMLGAFFLGDPIQGGNDFTDHGVKSPKASKDINLNPGAKLSTSLCKRTTPFAVATTNVGCIPNRSSLVPIAAFQQNPAPSCSFGPDSILPYMNFQTGNGGCSSQCLQQYAGHYPVLSGPGYMYPNTPSTVGWLEIRAPKLFQVGLGCVYPNNQSMVGHLENEVSKLLHRGLEYVYPNYLDEEYDEYDSFDSYDD</sequence>
<proteinExistence type="predicted"/>
<protein>
    <submittedName>
        <fullName evidence="1">Uncharacterized protein</fullName>
    </submittedName>
</protein>
<comment type="caution">
    <text evidence="1">The sequence shown here is derived from an EMBL/GenBank/DDBJ whole genome shotgun (WGS) entry which is preliminary data.</text>
</comment>
<dbReference type="AlphaFoldDB" id="A0AAW1WQV5"/>
<name>A0AAW1WQV5_RUBAR</name>